<sequence>MNDYKKDEKSFLAFLSDQELQRFKYRPQVLAYRRGDMIFSFGDSADFMYIILEGFIKISTYLSDGREQILYIYGEGDFVGAHNLLTEEEYIYEARALTKAKLLIISRIDFNSILKKNNKVLIKILDQSFRRIRRSEELIDRLSTINADMKVAKLLLDLADDVGIVKKDGVLITSHLSREELGSYSGVVRETLSRKLSNFEKMGLIKIIGRNEILITNIRALEKMTS</sequence>
<dbReference type="PANTHER" id="PTHR24567:SF28">
    <property type="entry name" value="LISTERIOLYSIN REGULATORY PROTEIN"/>
    <property type="match status" value="1"/>
</dbReference>
<evidence type="ECO:0000259" key="5">
    <source>
        <dbReference type="PROSITE" id="PS51063"/>
    </source>
</evidence>
<evidence type="ECO:0000256" key="2">
    <source>
        <dbReference type="ARBA" id="ARBA00023125"/>
    </source>
</evidence>
<dbReference type="Pfam" id="PF13545">
    <property type="entry name" value="HTH_Crp_2"/>
    <property type="match status" value="1"/>
</dbReference>
<dbReference type="PANTHER" id="PTHR24567">
    <property type="entry name" value="CRP FAMILY TRANSCRIPTIONAL REGULATORY PROTEIN"/>
    <property type="match status" value="1"/>
</dbReference>
<dbReference type="OrthoDB" id="9798104at2"/>
<dbReference type="Gene3D" id="2.60.120.10">
    <property type="entry name" value="Jelly Rolls"/>
    <property type="match status" value="1"/>
</dbReference>
<evidence type="ECO:0000313" key="6">
    <source>
        <dbReference type="EMBL" id="KGF03299.1"/>
    </source>
</evidence>
<dbReference type="SMART" id="SM00100">
    <property type="entry name" value="cNMP"/>
    <property type="match status" value="1"/>
</dbReference>
<evidence type="ECO:0000256" key="3">
    <source>
        <dbReference type="ARBA" id="ARBA00023163"/>
    </source>
</evidence>
<dbReference type="Pfam" id="PF00027">
    <property type="entry name" value="cNMP_binding"/>
    <property type="match status" value="1"/>
</dbReference>
<feature type="domain" description="Cyclic nucleotide-binding" evidence="4">
    <location>
        <begin position="11"/>
        <end position="131"/>
    </location>
</feature>
<dbReference type="GO" id="GO:0003677">
    <property type="term" value="F:DNA binding"/>
    <property type="evidence" value="ECO:0007669"/>
    <property type="project" value="UniProtKB-KW"/>
</dbReference>
<feature type="domain" description="HTH crp-type" evidence="5">
    <location>
        <begin position="145"/>
        <end position="219"/>
    </location>
</feature>
<dbReference type="CDD" id="cd00092">
    <property type="entry name" value="HTH_CRP"/>
    <property type="match status" value="1"/>
</dbReference>
<dbReference type="InterPro" id="IPR036390">
    <property type="entry name" value="WH_DNA-bd_sf"/>
</dbReference>
<keyword evidence="1" id="KW-0805">Transcription regulation</keyword>
<evidence type="ECO:0000313" key="7">
    <source>
        <dbReference type="Proteomes" id="UP000029579"/>
    </source>
</evidence>
<dbReference type="InterPro" id="IPR036388">
    <property type="entry name" value="WH-like_DNA-bd_sf"/>
</dbReference>
<reference evidence="6 7" key="1">
    <citation type="submission" date="2014-07" db="EMBL/GenBank/DDBJ databases">
        <authorList>
            <person name="McCorrison J."/>
            <person name="Sanka R."/>
            <person name="Torralba M."/>
            <person name="Gillis M."/>
            <person name="Haft D.H."/>
            <person name="Methe B."/>
            <person name="Sutton G."/>
            <person name="Nelson K.E."/>
        </authorList>
    </citation>
    <scope>NUCLEOTIDE SEQUENCE [LARGE SCALE GENOMIC DNA]</scope>
    <source>
        <strain evidence="6 7">S7-1-13</strain>
    </source>
</reference>
<dbReference type="PROSITE" id="PS50042">
    <property type="entry name" value="CNMP_BINDING_3"/>
    <property type="match status" value="1"/>
</dbReference>
<dbReference type="EMBL" id="JRMW01000040">
    <property type="protein sequence ID" value="KGF03299.1"/>
    <property type="molecule type" value="Genomic_DNA"/>
</dbReference>
<evidence type="ECO:0000256" key="1">
    <source>
        <dbReference type="ARBA" id="ARBA00023015"/>
    </source>
</evidence>
<dbReference type="InterPro" id="IPR050397">
    <property type="entry name" value="Env_Response_Regulators"/>
</dbReference>
<dbReference type="SUPFAM" id="SSF51206">
    <property type="entry name" value="cAMP-binding domain-like"/>
    <property type="match status" value="1"/>
</dbReference>
<keyword evidence="2" id="KW-0238">DNA-binding</keyword>
<comment type="caution">
    <text evidence="6">The sequence shown here is derived from an EMBL/GenBank/DDBJ whole genome shotgun (WGS) entry which is preliminary data.</text>
</comment>
<dbReference type="RefSeq" id="WP_037328450.1">
    <property type="nucleotide sequence ID" value="NZ_JRMW01000040.1"/>
</dbReference>
<dbReference type="PROSITE" id="PS51063">
    <property type="entry name" value="HTH_CRP_2"/>
    <property type="match status" value="1"/>
</dbReference>
<dbReference type="PRINTS" id="PR00034">
    <property type="entry name" value="HTHCRP"/>
</dbReference>
<dbReference type="SUPFAM" id="SSF46785">
    <property type="entry name" value="Winged helix' DNA-binding domain"/>
    <property type="match status" value="1"/>
</dbReference>
<keyword evidence="3" id="KW-0804">Transcription</keyword>
<dbReference type="InterPro" id="IPR000595">
    <property type="entry name" value="cNMP-bd_dom"/>
</dbReference>
<dbReference type="CDD" id="cd00038">
    <property type="entry name" value="CAP_ED"/>
    <property type="match status" value="1"/>
</dbReference>
<gene>
    <name evidence="6" type="ORF">HMPREF1630_07590</name>
</gene>
<accession>A0A095Z4D6</accession>
<dbReference type="Proteomes" id="UP000029579">
    <property type="component" value="Unassembled WGS sequence"/>
</dbReference>
<dbReference type="InterPro" id="IPR018490">
    <property type="entry name" value="cNMP-bd_dom_sf"/>
</dbReference>
<dbReference type="InterPro" id="IPR014710">
    <property type="entry name" value="RmlC-like_jellyroll"/>
</dbReference>
<name>A0A095Z4D6_9FIRM</name>
<dbReference type="GO" id="GO:0003700">
    <property type="term" value="F:DNA-binding transcription factor activity"/>
    <property type="evidence" value="ECO:0007669"/>
    <property type="project" value="TreeGrafter"/>
</dbReference>
<proteinExistence type="predicted"/>
<dbReference type="GO" id="GO:0005829">
    <property type="term" value="C:cytosol"/>
    <property type="evidence" value="ECO:0007669"/>
    <property type="project" value="TreeGrafter"/>
</dbReference>
<dbReference type="Gene3D" id="1.10.10.10">
    <property type="entry name" value="Winged helix-like DNA-binding domain superfamily/Winged helix DNA-binding domain"/>
    <property type="match status" value="1"/>
</dbReference>
<dbReference type="eggNOG" id="COG0664">
    <property type="taxonomic scope" value="Bacteria"/>
</dbReference>
<protein>
    <submittedName>
        <fullName evidence="6">Crp/Fnr family transcriptional regulator</fullName>
    </submittedName>
</protein>
<dbReference type="InterPro" id="IPR012318">
    <property type="entry name" value="HTH_CRP"/>
</dbReference>
<dbReference type="AlphaFoldDB" id="A0A095Z4D6"/>
<organism evidence="6 7">
    <name type="scientific">Anaerococcus lactolyticus S7-1-13</name>
    <dbReference type="NCBI Taxonomy" id="1284686"/>
    <lineage>
        <taxon>Bacteria</taxon>
        <taxon>Bacillati</taxon>
        <taxon>Bacillota</taxon>
        <taxon>Tissierellia</taxon>
        <taxon>Tissierellales</taxon>
        <taxon>Peptoniphilaceae</taxon>
        <taxon>Anaerococcus</taxon>
    </lineage>
</organism>
<dbReference type="SMART" id="SM00419">
    <property type="entry name" value="HTH_CRP"/>
    <property type="match status" value="1"/>
</dbReference>
<evidence type="ECO:0000259" key="4">
    <source>
        <dbReference type="PROSITE" id="PS50042"/>
    </source>
</evidence>